<feature type="transmembrane region" description="Helical" evidence="1">
    <location>
        <begin position="63"/>
        <end position="81"/>
    </location>
</feature>
<proteinExistence type="predicted"/>
<keyword evidence="3" id="KW-1185">Reference proteome</keyword>
<feature type="transmembrane region" description="Helical" evidence="1">
    <location>
        <begin position="279"/>
        <end position="301"/>
    </location>
</feature>
<feature type="transmembrane region" description="Helical" evidence="1">
    <location>
        <begin position="197"/>
        <end position="215"/>
    </location>
</feature>
<name>A0ABW2D9C4_9ACTN</name>
<feature type="transmembrane region" description="Helical" evidence="1">
    <location>
        <begin position="149"/>
        <end position="168"/>
    </location>
</feature>
<reference evidence="3" key="1">
    <citation type="journal article" date="2019" name="Int. J. Syst. Evol. Microbiol.">
        <title>The Global Catalogue of Microorganisms (GCM) 10K type strain sequencing project: providing services to taxonomists for standard genome sequencing and annotation.</title>
        <authorList>
            <consortium name="The Broad Institute Genomics Platform"/>
            <consortium name="The Broad Institute Genome Sequencing Center for Infectious Disease"/>
            <person name="Wu L."/>
            <person name="Ma J."/>
        </authorList>
    </citation>
    <scope>NUCLEOTIDE SEQUENCE [LARGE SCALE GENOMIC DNA]</scope>
    <source>
        <strain evidence="3">KACC 12634</strain>
    </source>
</reference>
<comment type="caution">
    <text evidence="2">The sequence shown here is derived from an EMBL/GenBank/DDBJ whole genome shotgun (WGS) entry which is preliminary data.</text>
</comment>
<evidence type="ECO:0000313" key="2">
    <source>
        <dbReference type="EMBL" id="MFC6958173.1"/>
    </source>
</evidence>
<protein>
    <submittedName>
        <fullName evidence="2">Uncharacterized protein</fullName>
    </submittedName>
</protein>
<sequence length="360" mass="38648">MRTQWHQWIGYATAAWSLLYGALGLFWALGGAGFPFGTGDAELMMEPDFALKVSLLGEATPEAAGPVIAALGLAGAVAAVLMARGFTRGPARWALPAFAWTTAFGMTVAVQDFRTLIVVAYTPIMLVGKPFFGWPEGADWGDLYRLPRLNLLMILVVGIGWALAATAYRRAAAGDCLDCGRGPRPGSTLLQRIARPAVWTAFAVPLVYCLTRWAWALGFSLGIDPVFYQEGKEEGLWLAGAGLATLGGLGAILTLGLMQRWGEVFPRWMVGLRGRRVPPMLAVVPATFVAVLVTSAGFMYIRLVVSRGGVTAETWPLELPETLWIIWGAALFAAAMAYRERRRGTCGTCGTCGRGEAASR</sequence>
<evidence type="ECO:0000313" key="3">
    <source>
        <dbReference type="Proteomes" id="UP001596470"/>
    </source>
</evidence>
<keyword evidence="1" id="KW-0812">Transmembrane</keyword>
<dbReference type="RefSeq" id="WP_382346445.1">
    <property type="nucleotide sequence ID" value="NZ_JBHMBP010000001.1"/>
</dbReference>
<gene>
    <name evidence="2" type="ORF">ACFQS3_13280</name>
</gene>
<feature type="transmembrane region" description="Helical" evidence="1">
    <location>
        <begin position="321"/>
        <end position="338"/>
    </location>
</feature>
<organism evidence="2 3">
    <name type="scientific">Glycomyces mayteni</name>
    <dbReference type="NCBI Taxonomy" id="543887"/>
    <lineage>
        <taxon>Bacteria</taxon>
        <taxon>Bacillati</taxon>
        <taxon>Actinomycetota</taxon>
        <taxon>Actinomycetes</taxon>
        <taxon>Glycomycetales</taxon>
        <taxon>Glycomycetaceae</taxon>
        <taxon>Glycomyces</taxon>
    </lineage>
</organism>
<accession>A0ABW2D9C4</accession>
<evidence type="ECO:0000256" key="1">
    <source>
        <dbReference type="SAM" id="Phobius"/>
    </source>
</evidence>
<feature type="transmembrane region" description="Helical" evidence="1">
    <location>
        <begin position="12"/>
        <end position="36"/>
    </location>
</feature>
<keyword evidence="1" id="KW-1133">Transmembrane helix</keyword>
<feature type="transmembrane region" description="Helical" evidence="1">
    <location>
        <begin position="235"/>
        <end position="258"/>
    </location>
</feature>
<dbReference type="Proteomes" id="UP001596470">
    <property type="component" value="Unassembled WGS sequence"/>
</dbReference>
<keyword evidence="1" id="KW-0472">Membrane</keyword>
<dbReference type="EMBL" id="JBHSYS010000003">
    <property type="protein sequence ID" value="MFC6958173.1"/>
    <property type="molecule type" value="Genomic_DNA"/>
</dbReference>